<protein>
    <submittedName>
        <fullName evidence="5">Regulatory protein, luxR family</fullName>
    </submittedName>
</protein>
<reference evidence="6" key="1">
    <citation type="submission" date="2016-10" db="EMBL/GenBank/DDBJ databases">
        <authorList>
            <person name="Varghese N."/>
            <person name="Submissions S."/>
        </authorList>
    </citation>
    <scope>NUCLEOTIDE SEQUENCE [LARGE SCALE GENOMIC DNA]</scope>
    <source>
        <strain evidence="6">CGMCC 1.7062</strain>
    </source>
</reference>
<dbReference type="SUPFAM" id="SSF46894">
    <property type="entry name" value="C-terminal effector domain of the bipartite response regulators"/>
    <property type="match status" value="1"/>
</dbReference>
<keyword evidence="6" id="KW-1185">Reference proteome</keyword>
<dbReference type="PANTHER" id="PTHR44688:SF16">
    <property type="entry name" value="DNA-BINDING TRANSCRIPTIONAL ACTIVATOR DEVR_DOSR"/>
    <property type="match status" value="1"/>
</dbReference>
<sequence>MSSDSFESLLLSQIDNLHKSPVSAFVRTWEHCAKGVLEHFSIDRLTLFPNSMILLQDNKTLSLSRNSEQKLVKHQYLSPDGSHERYLSLLRANVLYRTIDERTLRHSDNFVLRKLYLHGGRWHAIIPLGLFGNHWGAISLTTFHRGRCNFTHSTALKIKAIAEMWLCYWQHADMRIGLQRNEQDVQQQIDIKRLEKLTIKQTKILSLLAQGLSAKECGERLFLSPRTIESHKYRMQISLGLESRKDLIPFALRNGLGVPVES</sequence>
<keyword evidence="2" id="KW-0238">DNA-binding</keyword>
<evidence type="ECO:0000256" key="1">
    <source>
        <dbReference type="ARBA" id="ARBA00023015"/>
    </source>
</evidence>
<evidence type="ECO:0000313" key="6">
    <source>
        <dbReference type="Proteomes" id="UP000236721"/>
    </source>
</evidence>
<accession>A0A1H5TMY9</accession>
<name>A0A1H5TMY9_9VIBR</name>
<dbReference type="Gene3D" id="1.10.10.10">
    <property type="entry name" value="Winged helix-like DNA-binding domain superfamily/Winged helix DNA-binding domain"/>
    <property type="match status" value="1"/>
</dbReference>
<dbReference type="PANTHER" id="PTHR44688">
    <property type="entry name" value="DNA-BINDING TRANSCRIPTIONAL ACTIVATOR DEVR_DOSR"/>
    <property type="match status" value="1"/>
</dbReference>
<feature type="domain" description="HTH luxR-type" evidence="4">
    <location>
        <begin position="190"/>
        <end position="255"/>
    </location>
</feature>
<dbReference type="InterPro" id="IPR000792">
    <property type="entry name" value="Tscrpt_reg_LuxR_C"/>
</dbReference>
<gene>
    <name evidence="5" type="ORF">SAMN04488244_102299</name>
</gene>
<dbReference type="GO" id="GO:0003677">
    <property type="term" value="F:DNA binding"/>
    <property type="evidence" value="ECO:0007669"/>
    <property type="project" value="UniProtKB-KW"/>
</dbReference>
<dbReference type="GO" id="GO:0006355">
    <property type="term" value="P:regulation of DNA-templated transcription"/>
    <property type="evidence" value="ECO:0007669"/>
    <property type="project" value="InterPro"/>
</dbReference>
<evidence type="ECO:0000256" key="3">
    <source>
        <dbReference type="ARBA" id="ARBA00023163"/>
    </source>
</evidence>
<keyword evidence="3" id="KW-0804">Transcription</keyword>
<evidence type="ECO:0000256" key="2">
    <source>
        <dbReference type="ARBA" id="ARBA00023125"/>
    </source>
</evidence>
<dbReference type="InterPro" id="IPR036388">
    <property type="entry name" value="WH-like_DNA-bd_sf"/>
</dbReference>
<dbReference type="EMBL" id="FNVG01000002">
    <property type="protein sequence ID" value="SEF63377.1"/>
    <property type="molecule type" value="Genomic_DNA"/>
</dbReference>
<dbReference type="PRINTS" id="PR00038">
    <property type="entry name" value="HTHLUXR"/>
</dbReference>
<proteinExistence type="predicted"/>
<evidence type="ECO:0000313" key="5">
    <source>
        <dbReference type="EMBL" id="SEF63377.1"/>
    </source>
</evidence>
<dbReference type="Proteomes" id="UP000236721">
    <property type="component" value="Unassembled WGS sequence"/>
</dbReference>
<dbReference type="AlphaFoldDB" id="A0A1H5TMY9"/>
<dbReference type="InterPro" id="IPR016032">
    <property type="entry name" value="Sig_transdc_resp-reg_C-effctor"/>
</dbReference>
<evidence type="ECO:0000259" key="4">
    <source>
        <dbReference type="PROSITE" id="PS50043"/>
    </source>
</evidence>
<dbReference type="PROSITE" id="PS50043">
    <property type="entry name" value="HTH_LUXR_2"/>
    <property type="match status" value="1"/>
</dbReference>
<dbReference type="CDD" id="cd06170">
    <property type="entry name" value="LuxR_C_like"/>
    <property type="match status" value="1"/>
</dbReference>
<organism evidence="5 6">
    <name type="scientific">Vibrio hangzhouensis</name>
    <dbReference type="NCBI Taxonomy" id="462991"/>
    <lineage>
        <taxon>Bacteria</taxon>
        <taxon>Pseudomonadati</taxon>
        <taxon>Pseudomonadota</taxon>
        <taxon>Gammaproteobacteria</taxon>
        <taxon>Vibrionales</taxon>
        <taxon>Vibrionaceae</taxon>
        <taxon>Vibrio</taxon>
    </lineage>
</organism>
<dbReference type="Pfam" id="PF00196">
    <property type="entry name" value="GerE"/>
    <property type="match status" value="1"/>
</dbReference>
<keyword evidence="1" id="KW-0805">Transcription regulation</keyword>
<dbReference type="SMART" id="SM00421">
    <property type="entry name" value="HTH_LUXR"/>
    <property type="match status" value="1"/>
</dbReference>